<dbReference type="Pfam" id="PF00128">
    <property type="entry name" value="Alpha-amylase"/>
    <property type="match status" value="1"/>
</dbReference>
<feature type="domain" description="Glycosyl hydrolase family 13 catalytic" evidence="3">
    <location>
        <begin position="150"/>
        <end position="542"/>
    </location>
</feature>
<dbReference type="InterPro" id="IPR013780">
    <property type="entry name" value="Glyco_hydro_b"/>
</dbReference>
<evidence type="ECO:0000313" key="4">
    <source>
        <dbReference type="EMBL" id="KAK2188388.1"/>
    </source>
</evidence>
<dbReference type="EMBL" id="JAODUO010000133">
    <property type="protein sequence ID" value="KAK2188388.1"/>
    <property type="molecule type" value="Genomic_DNA"/>
</dbReference>
<feature type="transmembrane region" description="Helical" evidence="2">
    <location>
        <begin position="99"/>
        <end position="119"/>
    </location>
</feature>
<dbReference type="Proteomes" id="UP001209878">
    <property type="component" value="Unassembled WGS sequence"/>
</dbReference>
<gene>
    <name evidence="4" type="ORF">NP493_133g01021</name>
</gene>
<evidence type="ECO:0000259" key="3">
    <source>
        <dbReference type="SMART" id="SM00642"/>
    </source>
</evidence>
<keyword evidence="2" id="KW-0812">Transmembrane</keyword>
<proteinExistence type="predicted"/>
<dbReference type="InterPro" id="IPR006047">
    <property type="entry name" value="GH13_cat_dom"/>
</dbReference>
<dbReference type="InterPro" id="IPR045857">
    <property type="entry name" value="O16G_dom_2"/>
</dbReference>
<organism evidence="4 5">
    <name type="scientific">Ridgeia piscesae</name>
    <name type="common">Tubeworm</name>
    <dbReference type="NCBI Taxonomy" id="27915"/>
    <lineage>
        <taxon>Eukaryota</taxon>
        <taxon>Metazoa</taxon>
        <taxon>Spiralia</taxon>
        <taxon>Lophotrochozoa</taxon>
        <taxon>Annelida</taxon>
        <taxon>Polychaeta</taxon>
        <taxon>Sedentaria</taxon>
        <taxon>Canalipalpata</taxon>
        <taxon>Sabellida</taxon>
        <taxon>Siboglinidae</taxon>
        <taxon>Ridgeia</taxon>
    </lineage>
</organism>
<dbReference type="FunFam" id="3.90.400.10:FF:000001">
    <property type="entry name" value="Maltase A3, isoform A"/>
    <property type="match status" value="1"/>
</dbReference>
<evidence type="ECO:0000256" key="2">
    <source>
        <dbReference type="SAM" id="Phobius"/>
    </source>
</evidence>
<protein>
    <recommendedName>
        <fullName evidence="3">Glycosyl hydrolase family 13 catalytic domain-containing protein</fullName>
    </recommendedName>
</protein>
<dbReference type="Gene3D" id="2.60.40.1180">
    <property type="entry name" value="Golgi alpha-mannosidase II"/>
    <property type="match status" value="1"/>
</dbReference>
<reference evidence="4" key="1">
    <citation type="journal article" date="2023" name="Mol. Biol. Evol.">
        <title>Third-Generation Sequencing Reveals the Adaptive Role of the Epigenome in Three Deep-Sea Polychaetes.</title>
        <authorList>
            <person name="Perez M."/>
            <person name="Aroh O."/>
            <person name="Sun Y."/>
            <person name="Lan Y."/>
            <person name="Juniper S.K."/>
            <person name="Young C.R."/>
            <person name="Angers B."/>
            <person name="Qian P.Y."/>
        </authorList>
    </citation>
    <scope>NUCLEOTIDE SEQUENCE</scope>
    <source>
        <strain evidence="4">R07B-5</strain>
    </source>
</reference>
<name>A0AAD9UGA5_RIDPI</name>
<evidence type="ECO:0000313" key="5">
    <source>
        <dbReference type="Proteomes" id="UP001209878"/>
    </source>
</evidence>
<dbReference type="Gene3D" id="3.90.400.10">
    <property type="entry name" value="Oligo-1,6-glucosidase, Domain 2"/>
    <property type="match status" value="1"/>
</dbReference>
<dbReference type="InterPro" id="IPR017853">
    <property type="entry name" value="GH"/>
</dbReference>
<dbReference type="PANTHER" id="PTHR10357:SF179">
    <property type="entry name" value="NEUTRAL AND BASIC AMINO ACID TRANSPORT PROTEIN RBAT"/>
    <property type="match status" value="1"/>
</dbReference>
<dbReference type="SUPFAM" id="SSF51445">
    <property type="entry name" value="(Trans)glycosidases"/>
    <property type="match status" value="1"/>
</dbReference>
<accession>A0AAD9UGA5</accession>
<keyword evidence="2" id="KW-1133">Transmembrane helix</keyword>
<comment type="caution">
    <text evidence="4">The sequence shown here is derived from an EMBL/GenBank/DDBJ whole genome shotgun (WGS) entry which is preliminary data.</text>
</comment>
<dbReference type="GO" id="GO:0005975">
    <property type="term" value="P:carbohydrate metabolic process"/>
    <property type="evidence" value="ECO:0007669"/>
    <property type="project" value="InterPro"/>
</dbReference>
<dbReference type="AlphaFoldDB" id="A0AAD9UGA5"/>
<sequence>MAVREADRKKILEETDFMNFEAKPRRRVTFNTTKDEDWSNVDIQDDDSDEDLSSVLKRIKADTERKYRENLDRDSDLPPYSPPYPRGRAHGYLTTQETIYLVIFITIFVFIYVVNVYNVKQLERIKEKYGFEDVKKPTAEVWWRNSLMYYVYVRSFKDSDGDGIGDIRGLHQNLDYFTDLGIETIILSSINESPMVDSGRDVSDFKAVAHQYGTMTDFDSLLAEVHKRGMRFILELIPNHTSRRHQWFQESRKGLKGNRQYRDYYIWHQGRKLSNGSYAPPSNWMSRYGGSAWSWDSEREEYYYHYYHSTMPDLNHRDVYLREEIKSIYEFWLEKGIDGILLADTEVLLEAADPTLDEPQPEEEEFIPGSYGSVNHMYTEHQVDIHEFLATWGELVDVYTVKGKKKIVLLADVKDQLASLMLYYHTGTDAPLCHQLKQIDRKCGGHCVYDLIDSWMTHMPEDKDALWMLSDQSEGRLARRKGTQYRDLLNMLVLLIPGAAVTYYGEEIGMEETAPSFDETQDVFGKQMGPALYHKYSRDPARSPMQWSNAPRAGFTDAKKPWLPIHSNFLDANVEKQKLTSLSSLSLYKTLAKLRKEPAFRHGRIQNAITTANIYSFLRFTRDQTPYFVAMNFGNEAATHDYTISAGVQYADLVAHAAGDVGTLQQRTKSRSVDLEKLTLQPGEGIVVKLVFDLNGVVV</sequence>
<dbReference type="SMART" id="SM00642">
    <property type="entry name" value="Aamy"/>
    <property type="match status" value="1"/>
</dbReference>
<dbReference type="PANTHER" id="PTHR10357">
    <property type="entry name" value="ALPHA-AMYLASE FAMILY MEMBER"/>
    <property type="match status" value="1"/>
</dbReference>
<dbReference type="Gene3D" id="3.20.20.80">
    <property type="entry name" value="Glycosidases"/>
    <property type="match status" value="1"/>
</dbReference>
<keyword evidence="1" id="KW-0325">Glycoprotein</keyword>
<evidence type="ECO:0000256" key="1">
    <source>
        <dbReference type="ARBA" id="ARBA00023180"/>
    </source>
</evidence>
<keyword evidence="2" id="KW-0472">Membrane</keyword>
<keyword evidence="5" id="KW-1185">Reference proteome</keyword>